<keyword evidence="4" id="KW-0238">DNA-binding</keyword>
<dbReference type="HAMAP" id="MF_00245">
    <property type="entry name" value="UPF0122"/>
    <property type="match status" value="1"/>
</dbReference>
<dbReference type="NCBIfam" id="NF045758">
    <property type="entry name" value="YlxM"/>
    <property type="match status" value="1"/>
</dbReference>
<proteinExistence type="inferred from homology"/>
<reference evidence="4" key="2">
    <citation type="journal article" date="2021" name="PeerJ">
        <title>Extensive microbial diversity within the chicken gut microbiome revealed by metagenomics and culture.</title>
        <authorList>
            <person name="Gilroy R."/>
            <person name="Ravi A."/>
            <person name="Getino M."/>
            <person name="Pursley I."/>
            <person name="Horton D.L."/>
            <person name="Alikhan N.F."/>
            <person name="Baker D."/>
            <person name="Gharbi K."/>
            <person name="Hall N."/>
            <person name="Watson M."/>
            <person name="Adriaenssens E.M."/>
            <person name="Foster-Nyarko E."/>
            <person name="Jarju S."/>
            <person name="Secka A."/>
            <person name="Antonio M."/>
            <person name="Oren A."/>
            <person name="Chaudhuri R.R."/>
            <person name="La Ragione R."/>
            <person name="Hildebrand F."/>
            <person name="Pallen M.J."/>
        </authorList>
    </citation>
    <scope>NUCLEOTIDE SEQUENCE</scope>
    <source>
        <strain evidence="4">ChiSjej3B21-11622</strain>
    </source>
</reference>
<dbReference type="SUPFAM" id="SSF88659">
    <property type="entry name" value="Sigma3 and sigma4 domains of RNA polymerase sigma factors"/>
    <property type="match status" value="1"/>
</dbReference>
<evidence type="ECO:0000256" key="2">
    <source>
        <dbReference type="ARBA" id="ARBA00024764"/>
    </source>
</evidence>
<dbReference type="InterPro" id="IPR036388">
    <property type="entry name" value="WH-like_DNA-bd_sf"/>
</dbReference>
<accession>A0A9D1D0Q1</accession>
<dbReference type="Proteomes" id="UP000886886">
    <property type="component" value="Unassembled WGS sequence"/>
</dbReference>
<organism evidence="4 5">
    <name type="scientific">Candidatus Limivivens merdigallinarum</name>
    <dbReference type="NCBI Taxonomy" id="2840859"/>
    <lineage>
        <taxon>Bacteria</taxon>
        <taxon>Bacillati</taxon>
        <taxon>Bacillota</taxon>
        <taxon>Clostridia</taxon>
        <taxon>Lachnospirales</taxon>
        <taxon>Lachnospiraceae</taxon>
        <taxon>Lachnospiraceae incertae sedis</taxon>
        <taxon>Candidatus Limivivens</taxon>
    </lineage>
</organism>
<evidence type="ECO:0000313" key="5">
    <source>
        <dbReference type="Proteomes" id="UP000886886"/>
    </source>
</evidence>
<gene>
    <name evidence="4" type="ORF">IAB26_09205</name>
</gene>
<dbReference type="PANTHER" id="PTHR40083:SF1">
    <property type="entry name" value="UPF0122 PROTEIN YLXM"/>
    <property type="match status" value="1"/>
</dbReference>
<dbReference type="InterPro" id="IPR054831">
    <property type="entry name" value="UPF0122_fam_protein"/>
</dbReference>
<dbReference type="InterPro" id="IPR013324">
    <property type="entry name" value="RNA_pol_sigma_r3/r4-like"/>
</dbReference>
<protein>
    <recommendedName>
        <fullName evidence="3">UPF0122 protein IAB26_09205</fullName>
    </recommendedName>
</protein>
<evidence type="ECO:0000256" key="3">
    <source>
        <dbReference type="HAMAP-Rule" id="MF_00245"/>
    </source>
</evidence>
<evidence type="ECO:0000313" key="4">
    <source>
        <dbReference type="EMBL" id="HIQ96726.1"/>
    </source>
</evidence>
<dbReference type="PANTHER" id="PTHR40083">
    <property type="entry name" value="UPF0122 PROTEIN CBO2450/CLC_2298"/>
    <property type="match status" value="1"/>
</dbReference>
<comment type="caution">
    <text evidence="4">The sequence shown here is derived from an EMBL/GenBank/DDBJ whole genome shotgun (WGS) entry which is preliminary data.</text>
</comment>
<name>A0A9D1D0Q1_9FIRM</name>
<sequence>MEKFVERTLLYDFYGELLTEHQQSIYEDVVLNDYSCTEVAEERGVSRQGVHDLIKRCDKILAEYEEKLHLVERFLKIRSKVMEIRDNPDASGKIKEISNEILEEL</sequence>
<dbReference type="GO" id="GO:0003677">
    <property type="term" value="F:DNA binding"/>
    <property type="evidence" value="ECO:0007669"/>
    <property type="project" value="UniProtKB-KW"/>
</dbReference>
<evidence type="ECO:0000256" key="1">
    <source>
        <dbReference type="ARBA" id="ARBA00008720"/>
    </source>
</evidence>
<dbReference type="EMBL" id="DVFT01000139">
    <property type="protein sequence ID" value="HIQ96726.1"/>
    <property type="molecule type" value="Genomic_DNA"/>
</dbReference>
<dbReference type="Pfam" id="PF04297">
    <property type="entry name" value="UPF0122"/>
    <property type="match status" value="1"/>
</dbReference>
<comment type="similarity">
    <text evidence="1 3">Belongs to the UPF0122 family.</text>
</comment>
<dbReference type="AlphaFoldDB" id="A0A9D1D0Q1"/>
<comment type="function">
    <text evidence="2 3">Might take part in the signal recognition particle (SRP) pathway. This is inferred from the conservation of its genetic proximity to ftsY/ffh. May be a regulatory protein.</text>
</comment>
<dbReference type="InterPro" id="IPR007394">
    <property type="entry name" value="UPF0122"/>
</dbReference>
<reference evidence="4" key="1">
    <citation type="submission" date="2020-10" db="EMBL/GenBank/DDBJ databases">
        <authorList>
            <person name="Gilroy R."/>
        </authorList>
    </citation>
    <scope>NUCLEOTIDE SEQUENCE</scope>
    <source>
        <strain evidence="4">ChiSjej3B21-11622</strain>
    </source>
</reference>
<dbReference type="Gene3D" id="1.10.10.10">
    <property type="entry name" value="Winged helix-like DNA-binding domain superfamily/Winged helix DNA-binding domain"/>
    <property type="match status" value="1"/>
</dbReference>